<evidence type="ECO:0000313" key="2">
    <source>
        <dbReference type="Proteomes" id="UP000271974"/>
    </source>
</evidence>
<dbReference type="Proteomes" id="UP000271974">
    <property type="component" value="Unassembled WGS sequence"/>
</dbReference>
<dbReference type="AlphaFoldDB" id="A0A433SJ21"/>
<evidence type="ECO:0000313" key="1">
    <source>
        <dbReference type="EMBL" id="RUS69036.1"/>
    </source>
</evidence>
<organism evidence="1 2">
    <name type="scientific">Elysia chlorotica</name>
    <name type="common">Eastern emerald elysia</name>
    <name type="synonym">Sea slug</name>
    <dbReference type="NCBI Taxonomy" id="188477"/>
    <lineage>
        <taxon>Eukaryota</taxon>
        <taxon>Metazoa</taxon>
        <taxon>Spiralia</taxon>
        <taxon>Lophotrochozoa</taxon>
        <taxon>Mollusca</taxon>
        <taxon>Gastropoda</taxon>
        <taxon>Heterobranchia</taxon>
        <taxon>Euthyneura</taxon>
        <taxon>Panpulmonata</taxon>
        <taxon>Sacoglossa</taxon>
        <taxon>Placobranchoidea</taxon>
        <taxon>Plakobranchidae</taxon>
        <taxon>Elysia</taxon>
    </lineage>
</organism>
<dbReference type="EMBL" id="RQTK01001858">
    <property type="protein sequence ID" value="RUS69036.1"/>
    <property type="molecule type" value="Genomic_DNA"/>
</dbReference>
<name>A0A433SJ21_ELYCH</name>
<proteinExistence type="predicted"/>
<reference evidence="1 2" key="1">
    <citation type="submission" date="2019-01" db="EMBL/GenBank/DDBJ databases">
        <title>A draft genome assembly of the solar-powered sea slug Elysia chlorotica.</title>
        <authorList>
            <person name="Cai H."/>
            <person name="Li Q."/>
            <person name="Fang X."/>
            <person name="Li J."/>
            <person name="Curtis N.E."/>
            <person name="Altenburger A."/>
            <person name="Shibata T."/>
            <person name="Feng M."/>
            <person name="Maeda T."/>
            <person name="Schwartz J.A."/>
            <person name="Shigenobu S."/>
            <person name="Lundholm N."/>
            <person name="Nishiyama T."/>
            <person name="Yang H."/>
            <person name="Hasebe M."/>
            <person name="Li S."/>
            <person name="Pierce S.K."/>
            <person name="Wang J."/>
        </authorList>
    </citation>
    <scope>NUCLEOTIDE SEQUENCE [LARGE SCALE GENOMIC DNA]</scope>
    <source>
        <strain evidence="1">EC2010</strain>
        <tissue evidence="1">Whole organism of an adult</tissue>
    </source>
</reference>
<protein>
    <submittedName>
        <fullName evidence="1">Uncharacterized protein</fullName>
    </submittedName>
</protein>
<gene>
    <name evidence="1" type="ORF">EGW08_023209</name>
</gene>
<comment type="caution">
    <text evidence="1">The sequence shown here is derived from an EMBL/GenBank/DDBJ whole genome shotgun (WGS) entry which is preliminary data.</text>
</comment>
<accession>A0A433SJ21</accession>
<sequence length="243" mass="27637">MSGLQSESILKEACEYVIEDLSTYPNSILVNALKKNDKTKFDKAKVGGCYINNKMQKVEFMHMPSVYKTVWASDTPNWYSICDDRAAVSRDTLLLKDADRTVLPWEKRFDQDNIDNVSDDVMCILYSMLTVYLVNDSHVFASSASTIVPWITRIEHRTVMAYQVAHKCENAMHVKSLLIHYTSNNAISEMYAMIDGSTFSKMLSQWTKLYIENSRSIASKLAASVIIECILNQPLMALAGWME</sequence>
<keyword evidence="2" id="KW-1185">Reference proteome</keyword>